<name>A0A0L0SQT7_ALLM3</name>
<feature type="compositionally biased region" description="Low complexity" evidence="1">
    <location>
        <begin position="1"/>
        <end position="19"/>
    </location>
</feature>
<feature type="compositionally biased region" description="Basic residues" evidence="1">
    <location>
        <begin position="162"/>
        <end position="171"/>
    </location>
</feature>
<evidence type="ECO:0000313" key="3">
    <source>
        <dbReference type="Proteomes" id="UP000054350"/>
    </source>
</evidence>
<dbReference type="VEuPathDB" id="FungiDB:AMAG_19293"/>
<reference evidence="3" key="2">
    <citation type="submission" date="2009-11" db="EMBL/GenBank/DDBJ databases">
        <title>The Genome Sequence of Allomyces macrogynus strain ATCC 38327.</title>
        <authorList>
            <consortium name="The Broad Institute Genome Sequencing Platform"/>
            <person name="Russ C."/>
            <person name="Cuomo C."/>
            <person name="Shea T."/>
            <person name="Young S.K."/>
            <person name="Zeng Q."/>
            <person name="Koehrsen M."/>
            <person name="Haas B."/>
            <person name="Borodovsky M."/>
            <person name="Guigo R."/>
            <person name="Alvarado L."/>
            <person name="Berlin A."/>
            <person name="Borenstein D."/>
            <person name="Chen Z."/>
            <person name="Engels R."/>
            <person name="Freedman E."/>
            <person name="Gellesch M."/>
            <person name="Goldberg J."/>
            <person name="Griggs A."/>
            <person name="Gujja S."/>
            <person name="Heiman D."/>
            <person name="Hepburn T."/>
            <person name="Howarth C."/>
            <person name="Jen D."/>
            <person name="Larson L."/>
            <person name="Lewis B."/>
            <person name="Mehta T."/>
            <person name="Park D."/>
            <person name="Pearson M."/>
            <person name="Roberts A."/>
            <person name="Saif S."/>
            <person name="Shenoy N."/>
            <person name="Sisk P."/>
            <person name="Stolte C."/>
            <person name="Sykes S."/>
            <person name="Walk T."/>
            <person name="White J."/>
            <person name="Yandava C."/>
            <person name="Burger G."/>
            <person name="Gray M.W."/>
            <person name="Holland P.W.H."/>
            <person name="King N."/>
            <person name="Lang F.B.F."/>
            <person name="Roger A.J."/>
            <person name="Ruiz-Trillo I."/>
            <person name="Lander E."/>
            <person name="Nusbaum C."/>
        </authorList>
    </citation>
    <scope>NUCLEOTIDE SEQUENCE [LARGE SCALE GENOMIC DNA]</scope>
    <source>
        <strain evidence="3">ATCC 38327</strain>
    </source>
</reference>
<feature type="region of interest" description="Disordered" evidence="1">
    <location>
        <begin position="149"/>
        <end position="181"/>
    </location>
</feature>
<dbReference type="AlphaFoldDB" id="A0A0L0SQT7"/>
<dbReference type="OrthoDB" id="1555531at2759"/>
<organism evidence="2 3">
    <name type="scientific">Allomyces macrogynus (strain ATCC 38327)</name>
    <name type="common">Allomyces javanicus var. macrogynus</name>
    <dbReference type="NCBI Taxonomy" id="578462"/>
    <lineage>
        <taxon>Eukaryota</taxon>
        <taxon>Fungi</taxon>
        <taxon>Fungi incertae sedis</taxon>
        <taxon>Blastocladiomycota</taxon>
        <taxon>Blastocladiomycetes</taxon>
        <taxon>Blastocladiales</taxon>
        <taxon>Blastocladiaceae</taxon>
        <taxon>Allomyces</taxon>
    </lineage>
</organism>
<feature type="compositionally biased region" description="Low complexity" evidence="1">
    <location>
        <begin position="27"/>
        <end position="86"/>
    </location>
</feature>
<protein>
    <submittedName>
        <fullName evidence="2">Uncharacterized protein</fullName>
    </submittedName>
</protein>
<accession>A0A0L0SQT7</accession>
<feature type="compositionally biased region" description="Pro residues" evidence="1">
    <location>
        <begin position="92"/>
        <end position="103"/>
    </location>
</feature>
<reference evidence="2 3" key="1">
    <citation type="submission" date="2009-11" db="EMBL/GenBank/DDBJ databases">
        <title>Annotation of Allomyces macrogynus ATCC 38327.</title>
        <authorList>
            <consortium name="The Broad Institute Genome Sequencing Platform"/>
            <person name="Russ C."/>
            <person name="Cuomo C."/>
            <person name="Burger G."/>
            <person name="Gray M.W."/>
            <person name="Holland P.W.H."/>
            <person name="King N."/>
            <person name="Lang F.B.F."/>
            <person name="Roger A.J."/>
            <person name="Ruiz-Trillo I."/>
            <person name="Young S.K."/>
            <person name="Zeng Q."/>
            <person name="Gargeya S."/>
            <person name="Fitzgerald M."/>
            <person name="Haas B."/>
            <person name="Abouelleil A."/>
            <person name="Alvarado L."/>
            <person name="Arachchi H.M."/>
            <person name="Berlin A."/>
            <person name="Chapman S.B."/>
            <person name="Gearin G."/>
            <person name="Goldberg J."/>
            <person name="Griggs A."/>
            <person name="Gujja S."/>
            <person name="Hansen M."/>
            <person name="Heiman D."/>
            <person name="Howarth C."/>
            <person name="Larimer J."/>
            <person name="Lui A."/>
            <person name="MacDonald P.J.P."/>
            <person name="McCowen C."/>
            <person name="Montmayeur A."/>
            <person name="Murphy C."/>
            <person name="Neiman D."/>
            <person name="Pearson M."/>
            <person name="Priest M."/>
            <person name="Roberts A."/>
            <person name="Saif S."/>
            <person name="Shea T."/>
            <person name="Sisk P."/>
            <person name="Stolte C."/>
            <person name="Sykes S."/>
            <person name="Wortman J."/>
            <person name="Nusbaum C."/>
            <person name="Birren B."/>
        </authorList>
    </citation>
    <scope>NUCLEOTIDE SEQUENCE [LARGE SCALE GENOMIC DNA]</scope>
    <source>
        <strain evidence="2 3">ATCC 38327</strain>
    </source>
</reference>
<keyword evidence="3" id="KW-1185">Reference proteome</keyword>
<gene>
    <name evidence="2" type="ORF">AMAG_19293</name>
</gene>
<sequence length="356" mass="36300">MQPRARPTRPRSAATGKGSAAKRKRAGAQATATATATATAAAATAATPEANGANVTAAAAAKAPRPLAVPVPAVAKRVPSPDIAIKPDPDASAPPPPPAPAHPPTSASSKPSRKRRISASTWSHSAPTPAPAIDVSSVLTKDAMWFSTTARASTPDVLARPPPKRTRRARKSSLLSGAPLPLPSRHALPDFLLLDPDEIDALDADDNGPVPATSADSPFAPIGSADHVAALLGAHTLPTAPGSSSRRSHHAAPDPFVALGSAEHVAALVGHGAPQDEIEDAMTYVQWSEDDDPSPPSRASSQGTAADEDETEALDAWALQCAAGVETAAGAEDDVWAAFRAVAVLSQRSGQQRQGR</sequence>
<feature type="region of interest" description="Disordered" evidence="1">
    <location>
        <begin position="282"/>
        <end position="312"/>
    </location>
</feature>
<evidence type="ECO:0000313" key="2">
    <source>
        <dbReference type="EMBL" id="KNE64867.1"/>
    </source>
</evidence>
<proteinExistence type="predicted"/>
<feature type="region of interest" description="Disordered" evidence="1">
    <location>
        <begin position="1"/>
        <end position="134"/>
    </location>
</feature>
<evidence type="ECO:0000256" key="1">
    <source>
        <dbReference type="SAM" id="MobiDB-lite"/>
    </source>
</evidence>
<feature type="region of interest" description="Disordered" evidence="1">
    <location>
        <begin position="233"/>
        <end position="257"/>
    </location>
</feature>
<dbReference type="EMBL" id="GG745345">
    <property type="protein sequence ID" value="KNE64867.1"/>
    <property type="molecule type" value="Genomic_DNA"/>
</dbReference>
<feature type="region of interest" description="Disordered" evidence="1">
    <location>
        <begin position="200"/>
        <end position="221"/>
    </location>
</feature>
<dbReference type="Proteomes" id="UP000054350">
    <property type="component" value="Unassembled WGS sequence"/>
</dbReference>